<organism evidence="6 7">
    <name type="scientific">Tsukamurella pseudospumae</name>
    <dbReference type="NCBI Taxonomy" id="239498"/>
    <lineage>
        <taxon>Bacteria</taxon>
        <taxon>Bacillati</taxon>
        <taxon>Actinomycetota</taxon>
        <taxon>Actinomycetes</taxon>
        <taxon>Mycobacteriales</taxon>
        <taxon>Tsukamurellaceae</taxon>
        <taxon>Tsukamurella</taxon>
    </lineage>
</organism>
<dbReference type="SUPFAM" id="SSF81901">
    <property type="entry name" value="HCP-like"/>
    <property type="match status" value="2"/>
</dbReference>
<dbReference type="InterPro" id="IPR019734">
    <property type="entry name" value="TPR_rpt"/>
</dbReference>
<dbReference type="InterPro" id="IPR011990">
    <property type="entry name" value="TPR-like_helical_dom_sf"/>
</dbReference>
<evidence type="ECO:0000256" key="4">
    <source>
        <dbReference type="SAM" id="MobiDB-lite"/>
    </source>
</evidence>
<reference evidence="6 7" key="1">
    <citation type="submission" date="2016-02" db="EMBL/GenBank/DDBJ databases">
        <authorList>
            <person name="Teng J.L."/>
            <person name="Tang Y."/>
            <person name="Huang Y."/>
            <person name="Guo F."/>
            <person name="Wei W."/>
            <person name="Chen J.H."/>
            <person name="Wong S.Y."/>
            <person name="Lau S.K."/>
            <person name="Woo P.C."/>
        </authorList>
    </citation>
    <scope>NUCLEOTIDE SEQUENCE [LARGE SCALE GENOMIC DNA]</scope>
    <source>
        <strain evidence="6 7">JCM 13375</strain>
    </source>
</reference>
<dbReference type="PROSITE" id="PS00107">
    <property type="entry name" value="PROTEIN_KINASE_ATP"/>
    <property type="match status" value="1"/>
</dbReference>
<dbReference type="Pfam" id="PF08238">
    <property type="entry name" value="Sel1"/>
    <property type="match status" value="4"/>
</dbReference>
<gene>
    <name evidence="6" type="ORF">AXK61_21675</name>
</gene>
<evidence type="ECO:0000256" key="3">
    <source>
        <dbReference type="PROSITE-ProRule" id="PRU10141"/>
    </source>
</evidence>
<dbReference type="InterPro" id="IPR000719">
    <property type="entry name" value="Prot_kinase_dom"/>
</dbReference>
<dbReference type="Proteomes" id="UP000070409">
    <property type="component" value="Unassembled WGS sequence"/>
</dbReference>
<accession>A0A137ZI12</accession>
<evidence type="ECO:0000256" key="2">
    <source>
        <dbReference type="ARBA" id="ARBA00022840"/>
    </source>
</evidence>
<dbReference type="PROSITE" id="PS50011">
    <property type="entry name" value="PROTEIN_KINASE_DOM"/>
    <property type="match status" value="1"/>
</dbReference>
<name>A0A137ZI12_9ACTN</name>
<dbReference type="SUPFAM" id="SSF56112">
    <property type="entry name" value="Protein kinase-like (PK-like)"/>
    <property type="match status" value="1"/>
</dbReference>
<proteinExistence type="predicted"/>
<dbReference type="SMART" id="SM00671">
    <property type="entry name" value="SEL1"/>
    <property type="match status" value="10"/>
</dbReference>
<keyword evidence="2 3" id="KW-0067">ATP-binding</keyword>
<dbReference type="PANTHER" id="PTHR11102">
    <property type="entry name" value="SEL-1-LIKE PROTEIN"/>
    <property type="match status" value="1"/>
</dbReference>
<protein>
    <recommendedName>
        <fullName evidence="5">Protein kinase domain-containing protein</fullName>
    </recommendedName>
</protein>
<dbReference type="InterPro" id="IPR017441">
    <property type="entry name" value="Protein_kinase_ATP_BS"/>
</dbReference>
<dbReference type="Pfam" id="PF13432">
    <property type="entry name" value="TPR_16"/>
    <property type="match status" value="2"/>
</dbReference>
<dbReference type="Pfam" id="PF00069">
    <property type="entry name" value="Pkinase"/>
    <property type="match status" value="1"/>
</dbReference>
<evidence type="ECO:0000259" key="5">
    <source>
        <dbReference type="PROSITE" id="PS50011"/>
    </source>
</evidence>
<feature type="region of interest" description="Disordered" evidence="4">
    <location>
        <begin position="790"/>
        <end position="834"/>
    </location>
</feature>
<feature type="binding site" evidence="3">
    <location>
        <position position="46"/>
    </location>
    <ligand>
        <name>ATP</name>
        <dbReference type="ChEBI" id="CHEBI:30616"/>
    </ligand>
</feature>
<evidence type="ECO:0000313" key="7">
    <source>
        <dbReference type="Proteomes" id="UP000070409"/>
    </source>
</evidence>
<dbReference type="InterPro" id="IPR050767">
    <property type="entry name" value="Sel1_AlgK"/>
</dbReference>
<dbReference type="Gene3D" id="3.30.200.20">
    <property type="entry name" value="Phosphorylase Kinase, domain 1"/>
    <property type="match status" value="1"/>
</dbReference>
<dbReference type="InterPro" id="IPR006597">
    <property type="entry name" value="Sel1-like"/>
</dbReference>
<dbReference type="Pfam" id="PF13374">
    <property type="entry name" value="TPR_10"/>
    <property type="match status" value="3"/>
</dbReference>
<dbReference type="InterPro" id="IPR008271">
    <property type="entry name" value="Ser/Thr_kinase_AS"/>
</dbReference>
<sequence length="834" mass="89922">MNIGDVIDGRYELVARLGSGGYGVVWRVRHKFLQAADGRPQESALKVIHEHLADTPDAVARFALEANSIHRLNGHPNLVAVKDFGEDRAGRFYLLMELLIGEGLDARLVRGPMSPADALRVVSESAAGLGCAHDSGVVHRDVKPANIFVTEGGSTRVLDFGFARAVDAATFTGRPATPAYMAPEQFSPDFGTIGVATDVYGLTCVLFEALVGHRPFPSAGNDWGQCFVAHTTVPRPRASASDPRLTWIDSVIARGMSIDSSDRYPSVAALAEAAQTAWRDSPSIQEAGRRPGNVTDAELRKLRKDAAAGSPTAMSVLGLVLQEEGDHEQAERWFRQAIAAGSVSAMDNLGDLLDERGDVREAEKWYREAVSAGDIDAMVSLGDLLDARGDREEAETWYRKAAAGANQWAMHNLGVLLAARGDVDEAEQWFRKAAAAGNSWAMTHLGRLLASRNDAVDAEEWLRKAAVAGNRSAMRWLGDLLDDLGRTHAAEQWYRNAAREGSVAAMESLLDVILRGVDSEEAAGERLRQFAAGGDEWGHFFLGAMLDEQGEVSEAENCYRAAVEAGIDMAMNDLGVLLEDRGDPDEAEMWFRKAAESGLSEAMVNLGLLLAEKAASEEAETWFRKAAEAGDDEAMVILGDLLAEQDKTVEAENWYRKGATAGNGRAATLLGGRLEERGETNEAEVWYRIAAAADDDDGMNNLGDLLAASGKMEEAENWYRKAAAAGNDWAMDSLGSLLVARDEIAEAEEWYRRSAVAGNAWAQKNLADLAARRRQNAAKDLKALGIRGADASGMDGGADGAEKKSVRAVRPVLLRGGRSGGTSDGNRSRLRDEK</sequence>
<dbReference type="RefSeq" id="WP_068745782.1">
    <property type="nucleotide sequence ID" value="NZ_LSRE01000016.1"/>
</dbReference>
<keyword evidence="7" id="KW-1185">Reference proteome</keyword>
<dbReference type="InterPro" id="IPR011009">
    <property type="entry name" value="Kinase-like_dom_sf"/>
</dbReference>
<dbReference type="PANTHER" id="PTHR11102:SF160">
    <property type="entry name" value="ERAD-ASSOCIATED E3 UBIQUITIN-PROTEIN LIGASE COMPONENT HRD3"/>
    <property type="match status" value="1"/>
</dbReference>
<evidence type="ECO:0000313" key="6">
    <source>
        <dbReference type="EMBL" id="KXO97825.1"/>
    </source>
</evidence>
<dbReference type="SMART" id="SM00028">
    <property type="entry name" value="TPR"/>
    <property type="match status" value="6"/>
</dbReference>
<dbReference type="PROSITE" id="PS00108">
    <property type="entry name" value="PROTEIN_KINASE_ST"/>
    <property type="match status" value="1"/>
</dbReference>
<keyword evidence="1 3" id="KW-0547">Nucleotide-binding</keyword>
<dbReference type="Pfam" id="PF07721">
    <property type="entry name" value="TPR_4"/>
    <property type="match status" value="1"/>
</dbReference>
<dbReference type="InterPro" id="IPR011717">
    <property type="entry name" value="TPR-4"/>
</dbReference>
<dbReference type="EMBL" id="LSRE01000016">
    <property type="protein sequence ID" value="KXO97825.1"/>
    <property type="molecule type" value="Genomic_DNA"/>
</dbReference>
<dbReference type="Gene3D" id="1.10.510.10">
    <property type="entry name" value="Transferase(Phosphotransferase) domain 1"/>
    <property type="match status" value="1"/>
</dbReference>
<dbReference type="CDD" id="cd14014">
    <property type="entry name" value="STKc_PknB_like"/>
    <property type="match status" value="1"/>
</dbReference>
<comment type="caution">
    <text evidence="6">The sequence shown here is derived from an EMBL/GenBank/DDBJ whole genome shotgun (WGS) entry which is preliminary data.</text>
</comment>
<evidence type="ECO:0000256" key="1">
    <source>
        <dbReference type="ARBA" id="ARBA00022741"/>
    </source>
</evidence>
<dbReference type="SMART" id="SM00220">
    <property type="entry name" value="S_TKc"/>
    <property type="match status" value="1"/>
</dbReference>
<dbReference type="Gene3D" id="1.25.40.10">
    <property type="entry name" value="Tetratricopeptide repeat domain"/>
    <property type="match status" value="3"/>
</dbReference>
<feature type="domain" description="Protein kinase" evidence="5">
    <location>
        <begin position="11"/>
        <end position="284"/>
    </location>
</feature>